<evidence type="ECO:0000256" key="6">
    <source>
        <dbReference type="ARBA" id="ARBA00023049"/>
    </source>
</evidence>
<evidence type="ECO:0000313" key="11">
    <source>
        <dbReference type="EMBL" id="TYS72387.1"/>
    </source>
</evidence>
<dbReference type="PANTHER" id="PTHR11705:SF143">
    <property type="entry name" value="SLL0236 PROTEIN"/>
    <property type="match status" value="1"/>
</dbReference>
<dbReference type="GO" id="GO:0008270">
    <property type="term" value="F:zinc ion binding"/>
    <property type="evidence" value="ECO:0007669"/>
    <property type="project" value="InterPro"/>
</dbReference>
<feature type="active site" description="Proton donor/acceptor" evidence="7">
    <location>
        <position position="940"/>
    </location>
</feature>
<name>A0A5D4T9S3_9BACI</name>
<accession>A0A5D4T9S3</accession>
<evidence type="ECO:0000256" key="4">
    <source>
        <dbReference type="ARBA" id="ARBA00022801"/>
    </source>
</evidence>
<protein>
    <recommendedName>
        <fullName evidence="10">Peptidase M14 domain-containing protein</fullName>
    </recommendedName>
</protein>
<proteinExistence type="inferred from homology"/>
<feature type="domain" description="Peptidase M14" evidence="10">
    <location>
        <begin position="680"/>
        <end position="973"/>
    </location>
</feature>
<dbReference type="GO" id="GO:0004181">
    <property type="term" value="F:metallocarboxypeptidase activity"/>
    <property type="evidence" value="ECO:0007669"/>
    <property type="project" value="InterPro"/>
</dbReference>
<dbReference type="EMBL" id="VTET01000004">
    <property type="protein sequence ID" value="TYS72387.1"/>
    <property type="molecule type" value="Genomic_DNA"/>
</dbReference>
<evidence type="ECO:0000256" key="2">
    <source>
        <dbReference type="ARBA" id="ARBA00005988"/>
    </source>
</evidence>
<evidence type="ECO:0000313" key="12">
    <source>
        <dbReference type="Proteomes" id="UP000324517"/>
    </source>
</evidence>
<dbReference type="Pfam" id="PF00246">
    <property type="entry name" value="Peptidase_M14"/>
    <property type="match status" value="1"/>
</dbReference>
<gene>
    <name evidence="11" type="ORF">FZC75_10565</name>
</gene>
<evidence type="ECO:0000256" key="9">
    <source>
        <dbReference type="SAM" id="SignalP"/>
    </source>
</evidence>
<comment type="caution">
    <text evidence="11">The sequence shown here is derived from an EMBL/GenBank/DDBJ whole genome shotgun (WGS) entry which is preliminary data.</text>
</comment>
<dbReference type="GO" id="GO:0006508">
    <property type="term" value="P:proteolysis"/>
    <property type="evidence" value="ECO:0007669"/>
    <property type="project" value="UniProtKB-KW"/>
</dbReference>
<reference evidence="11 12" key="1">
    <citation type="submission" date="2019-08" db="EMBL/GenBank/DDBJ databases">
        <title>Bacillus genomes from the desert of Cuatro Cienegas, Coahuila.</title>
        <authorList>
            <person name="Olmedo-Alvarez G."/>
        </authorList>
    </citation>
    <scope>NUCLEOTIDE SEQUENCE [LARGE SCALE GENOMIC DNA]</scope>
    <source>
        <strain evidence="11 12">CH98b_3T</strain>
    </source>
</reference>
<keyword evidence="9" id="KW-0732">Signal</keyword>
<evidence type="ECO:0000256" key="1">
    <source>
        <dbReference type="ARBA" id="ARBA00001947"/>
    </source>
</evidence>
<feature type="chain" id="PRO_5023105747" description="Peptidase M14 domain-containing protein" evidence="9">
    <location>
        <begin position="26"/>
        <end position="980"/>
    </location>
</feature>
<dbReference type="Gene3D" id="2.30.30.40">
    <property type="entry name" value="SH3 Domains"/>
    <property type="match status" value="1"/>
</dbReference>
<feature type="compositionally biased region" description="Basic and acidic residues" evidence="8">
    <location>
        <begin position="196"/>
        <end position="215"/>
    </location>
</feature>
<dbReference type="Gene3D" id="3.40.630.10">
    <property type="entry name" value="Zn peptidases"/>
    <property type="match status" value="1"/>
</dbReference>
<dbReference type="CDD" id="cd06229">
    <property type="entry name" value="M14_Endopeptidase_I"/>
    <property type="match status" value="1"/>
</dbReference>
<dbReference type="GO" id="GO:0005615">
    <property type="term" value="C:extracellular space"/>
    <property type="evidence" value="ECO:0007669"/>
    <property type="project" value="TreeGrafter"/>
</dbReference>
<dbReference type="SUPFAM" id="SSF53187">
    <property type="entry name" value="Zn-dependent exopeptidases"/>
    <property type="match status" value="1"/>
</dbReference>
<dbReference type="RefSeq" id="WP_148979252.1">
    <property type="nucleotide sequence ID" value="NZ_JBNILM010000004.1"/>
</dbReference>
<organism evidence="11 12">
    <name type="scientific">Sutcliffiella horikoshii</name>
    <dbReference type="NCBI Taxonomy" id="79883"/>
    <lineage>
        <taxon>Bacteria</taxon>
        <taxon>Bacillati</taxon>
        <taxon>Bacillota</taxon>
        <taxon>Bacilli</taxon>
        <taxon>Bacillales</taxon>
        <taxon>Bacillaceae</taxon>
        <taxon>Sutcliffiella</taxon>
    </lineage>
</organism>
<evidence type="ECO:0000256" key="7">
    <source>
        <dbReference type="PROSITE-ProRule" id="PRU01379"/>
    </source>
</evidence>
<keyword evidence="5" id="KW-0862">Zinc</keyword>
<keyword evidence="6" id="KW-0482">Metalloprotease</keyword>
<sequence length="980" mass="110603">MKKFLVSLFSILLVFTSFSPYIATAEGEKPEQESLTRIQLLSEVEVFLGDGELPVGTISEEVVLYAHIIAEDQLEIQWGEGEAIVYSSEYEVLPDSEDTTNDQIEFLQNDEVDLTSDGYIYALHDVLEGEETPAHIATIHAESNYPVMAVEDVTYVMVGGTIGILSMNPPEDSSYEEEEPATEPEQEDVETDPEHEETADSPKEELEPADREKQSESIVDNGELAEETDENITSSSNQELDVTSVKEFSSTDKYFKAVQDNVHIYQNFDGKLVAVGYVFQGQEYERIRNYGSWHEVKFGNGKGYVWKAATEPSDGTTIKNKSSKVSSSKTITMTQNLQVYDNSAGPLVPFASIQKGATINIVRKMGSWYEVNFSGREGYIYHTGVRESFVASDKFFKVMQNNVHVYQNVNGKLVTRGYLEKDQEYERVRDYGSWHEIKIGNGLAYVWKEATNPSNGSSIKNKSTEANSNQTIKIIQNLKVYDNSAGPLVPFARIDAGQNIHIIRKMGSWYEINYAGRFGFIYYTGVQVDFTDSDKYFQPTQDNVLVNMKVNGKLTGVGRLIKGQEYERIRDYGSWHEVKIGNDVGYVWKEATSPSSGSSIRQALQTKEDTRVKVQIKGPLTVYDNSSGKLVSFGTFSQPVSISVVSDYGNWYEINYAGRKGYISKSSVEMETFKLVNPRQNYSYDQMVSDLHSLKVMYPDLIQLITIGKSVDGRDIYAVKLGKGQTEILLSGSQHAREHMTTNLMMEMLETYTTSMHTGTSFAGFNTKNVLQNTSIWFVPMINPDGVMLVQQGAKSAKNPQRVLSINNNNPDFSAWKANIRGVDLNRQYPANWNRISSPSSPANKNYKGKNPLSEPEALAMYRFVLSRDFKTLMDYHSSGELIYWYYEQTGAQYDRDYKLAQDMARITGYNAVDPNLTPGDGAFSDWFTIHYKRPGFTPEISPYVYEKPVPIGNFNTIWSQNKSIGLFLADEAYKNRNNR</sequence>
<dbReference type="InterPro" id="IPR034274">
    <property type="entry name" value="ENP1_M14_CPD"/>
</dbReference>
<comment type="cofactor">
    <cofactor evidence="1">
        <name>Zn(2+)</name>
        <dbReference type="ChEBI" id="CHEBI:29105"/>
    </cofactor>
</comment>
<evidence type="ECO:0000256" key="8">
    <source>
        <dbReference type="SAM" id="MobiDB-lite"/>
    </source>
</evidence>
<dbReference type="Proteomes" id="UP000324517">
    <property type="component" value="Unassembled WGS sequence"/>
</dbReference>
<keyword evidence="3" id="KW-0645">Protease</keyword>
<feature type="region of interest" description="Disordered" evidence="8">
    <location>
        <begin position="167"/>
        <end position="239"/>
    </location>
</feature>
<evidence type="ECO:0000259" key="10">
    <source>
        <dbReference type="PROSITE" id="PS52035"/>
    </source>
</evidence>
<dbReference type="PROSITE" id="PS52035">
    <property type="entry name" value="PEPTIDASE_M14"/>
    <property type="match status" value="1"/>
</dbReference>
<dbReference type="AlphaFoldDB" id="A0A5D4T9S3"/>
<feature type="compositionally biased region" description="Acidic residues" evidence="8">
    <location>
        <begin position="173"/>
        <end position="195"/>
    </location>
</feature>
<evidence type="ECO:0000256" key="3">
    <source>
        <dbReference type="ARBA" id="ARBA00022670"/>
    </source>
</evidence>
<dbReference type="PANTHER" id="PTHR11705">
    <property type="entry name" value="PROTEASE FAMILY M14 CARBOXYPEPTIDASE A,B"/>
    <property type="match status" value="1"/>
</dbReference>
<feature type="signal peptide" evidence="9">
    <location>
        <begin position="1"/>
        <end position="25"/>
    </location>
</feature>
<dbReference type="SMART" id="SM00631">
    <property type="entry name" value="Zn_pept"/>
    <property type="match status" value="1"/>
</dbReference>
<evidence type="ECO:0000256" key="5">
    <source>
        <dbReference type="ARBA" id="ARBA00022833"/>
    </source>
</evidence>
<keyword evidence="4" id="KW-0378">Hydrolase</keyword>
<dbReference type="OrthoDB" id="9802862at2"/>
<comment type="similarity">
    <text evidence="2 7">Belongs to the peptidase M14 family.</text>
</comment>
<dbReference type="InterPro" id="IPR000834">
    <property type="entry name" value="Peptidase_M14"/>
</dbReference>
<dbReference type="PRINTS" id="PR00765">
    <property type="entry name" value="CRBOXYPTASEA"/>
</dbReference>